<accession>A0A2M4D7U0</accession>
<dbReference type="EMBL" id="GGFL01008960">
    <property type="protein sequence ID" value="MBW73138.1"/>
    <property type="molecule type" value="Transcribed_RNA"/>
</dbReference>
<dbReference type="AlphaFoldDB" id="A0A2M4D7U0"/>
<keyword evidence="1" id="KW-0472">Membrane</keyword>
<evidence type="ECO:0000313" key="2">
    <source>
        <dbReference type="EMBL" id="MBW73138.1"/>
    </source>
</evidence>
<reference evidence="2" key="1">
    <citation type="submission" date="2018-01" db="EMBL/GenBank/DDBJ databases">
        <title>An insight into the sialome of Amazonian anophelines.</title>
        <authorList>
            <person name="Ribeiro J.M."/>
            <person name="Scarpassa V."/>
            <person name="Calvo E."/>
        </authorList>
    </citation>
    <scope>NUCLEOTIDE SEQUENCE</scope>
</reference>
<evidence type="ECO:0000256" key="1">
    <source>
        <dbReference type="SAM" id="Phobius"/>
    </source>
</evidence>
<feature type="transmembrane region" description="Helical" evidence="1">
    <location>
        <begin position="7"/>
        <end position="27"/>
    </location>
</feature>
<name>A0A2M4D7U0_ANODA</name>
<keyword evidence="1" id="KW-0812">Transmembrane</keyword>
<protein>
    <submittedName>
        <fullName evidence="2">Putative secreted protein</fullName>
    </submittedName>
</protein>
<sequence>MRATRAFPCIILWLSNFSSLVVLLLFVQKWFSIFPVAPGTTIASLCSKGKCFPTENARNGIHLGFLH</sequence>
<keyword evidence="1" id="KW-1133">Transmembrane helix</keyword>
<proteinExistence type="predicted"/>
<organism evidence="2">
    <name type="scientific">Anopheles darlingi</name>
    <name type="common">Mosquito</name>
    <dbReference type="NCBI Taxonomy" id="43151"/>
    <lineage>
        <taxon>Eukaryota</taxon>
        <taxon>Metazoa</taxon>
        <taxon>Ecdysozoa</taxon>
        <taxon>Arthropoda</taxon>
        <taxon>Hexapoda</taxon>
        <taxon>Insecta</taxon>
        <taxon>Pterygota</taxon>
        <taxon>Neoptera</taxon>
        <taxon>Endopterygota</taxon>
        <taxon>Diptera</taxon>
        <taxon>Nematocera</taxon>
        <taxon>Culicoidea</taxon>
        <taxon>Culicidae</taxon>
        <taxon>Anophelinae</taxon>
        <taxon>Anopheles</taxon>
    </lineage>
</organism>